<dbReference type="AlphaFoldDB" id="A0A2T9Y3G1"/>
<gene>
    <name evidence="2" type="ORF">BB559_006381</name>
</gene>
<feature type="region of interest" description="Disordered" evidence="1">
    <location>
        <begin position="1"/>
        <end position="25"/>
    </location>
</feature>
<organism evidence="2 3">
    <name type="scientific">Furculomyces boomerangus</name>
    <dbReference type="NCBI Taxonomy" id="61424"/>
    <lineage>
        <taxon>Eukaryota</taxon>
        <taxon>Fungi</taxon>
        <taxon>Fungi incertae sedis</taxon>
        <taxon>Zoopagomycota</taxon>
        <taxon>Kickxellomycotina</taxon>
        <taxon>Harpellomycetes</taxon>
        <taxon>Harpellales</taxon>
        <taxon>Harpellaceae</taxon>
        <taxon>Furculomyces</taxon>
    </lineage>
</organism>
<dbReference type="EMBL" id="MBFT01000835">
    <property type="protein sequence ID" value="PVU86843.1"/>
    <property type="molecule type" value="Genomic_DNA"/>
</dbReference>
<dbReference type="Proteomes" id="UP000245699">
    <property type="component" value="Unassembled WGS sequence"/>
</dbReference>
<feature type="compositionally biased region" description="Basic and acidic residues" evidence="1">
    <location>
        <begin position="9"/>
        <end position="25"/>
    </location>
</feature>
<comment type="caution">
    <text evidence="2">The sequence shown here is derived from an EMBL/GenBank/DDBJ whole genome shotgun (WGS) entry which is preliminary data.</text>
</comment>
<proteinExistence type="predicted"/>
<evidence type="ECO:0000256" key="1">
    <source>
        <dbReference type="SAM" id="MobiDB-lite"/>
    </source>
</evidence>
<name>A0A2T9Y3G1_9FUNG</name>
<evidence type="ECO:0000313" key="3">
    <source>
        <dbReference type="Proteomes" id="UP000245699"/>
    </source>
</evidence>
<protein>
    <submittedName>
        <fullName evidence="2">Uncharacterized protein</fullName>
    </submittedName>
</protein>
<dbReference type="OrthoDB" id="5876240at2759"/>
<evidence type="ECO:0000313" key="2">
    <source>
        <dbReference type="EMBL" id="PVU86843.1"/>
    </source>
</evidence>
<accession>A0A2T9Y3G1</accession>
<reference evidence="2 3" key="1">
    <citation type="journal article" date="2018" name="MBio">
        <title>Comparative Genomics Reveals the Core Gene Toolbox for the Fungus-Insect Symbiosis.</title>
        <authorList>
            <person name="Wang Y."/>
            <person name="Stata M."/>
            <person name="Wang W."/>
            <person name="Stajich J.E."/>
            <person name="White M.M."/>
            <person name="Moncalvo J.M."/>
        </authorList>
    </citation>
    <scope>NUCLEOTIDE SEQUENCE [LARGE SCALE GENOMIC DNA]</scope>
    <source>
        <strain evidence="2 3">AUS-77-4</strain>
    </source>
</reference>
<keyword evidence="3" id="KW-1185">Reference proteome</keyword>
<sequence>MFTKSGRSLSEKKKESSTHLKKLEDIEINSSDKDDEWRKVDDEVEIPKYSFDKNKQGTQISKADRPATNLEHFQLFLTEAILNKIVLETNKYANKKSTIKDL</sequence>